<keyword evidence="3" id="KW-1185">Reference proteome</keyword>
<feature type="compositionally biased region" description="Polar residues" evidence="1">
    <location>
        <begin position="99"/>
        <end position="110"/>
    </location>
</feature>
<dbReference type="AlphaFoldDB" id="A0A8T1X849"/>
<evidence type="ECO:0000313" key="3">
    <source>
        <dbReference type="Proteomes" id="UP000693981"/>
    </source>
</evidence>
<dbReference type="Proteomes" id="UP000693981">
    <property type="component" value="Unassembled WGS sequence"/>
</dbReference>
<sequence length="277" mass="28485">MEEGDASALTPKPRRGGNSAIYEKYLNIKQNALSPVGAAAASPPKGARPQALPEISNSTDEQELEAGEVVSTQENDADANGLSVSDAADGKSEPASKPQPATESTADTPQSVAPAVAVASDSNQLTAVGTFCAADASADASAAAPDTAAAVVTPSPAAPLSPSAAAFERARAPALSNPSSPSRSPLEHPQYAGLRTPVRMTNNGLREEDLVDEVLAAHEGEVRHEEDLMGLQVDLMAGVDALRLVMISDAVQVVVLREIFEMAQAKAQDETALLVEA</sequence>
<feature type="region of interest" description="Disordered" evidence="1">
    <location>
        <begin position="36"/>
        <end position="115"/>
    </location>
</feature>
<evidence type="ECO:0000313" key="2">
    <source>
        <dbReference type="EMBL" id="KAG7401524.1"/>
    </source>
</evidence>
<protein>
    <submittedName>
        <fullName evidence="2">Endocytosis defective- protein</fullName>
    </submittedName>
</protein>
<feature type="region of interest" description="Disordered" evidence="1">
    <location>
        <begin position="155"/>
        <end position="194"/>
    </location>
</feature>
<dbReference type="OrthoDB" id="166441at2759"/>
<comment type="caution">
    <text evidence="2">The sequence shown here is derived from an EMBL/GenBank/DDBJ whole genome shotgun (WGS) entry which is preliminary data.</text>
</comment>
<dbReference type="EMBL" id="JAGDFL010000011">
    <property type="protein sequence ID" value="KAG7401524.1"/>
    <property type="molecule type" value="Genomic_DNA"/>
</dbReference>
<organism evidence="2 3">
    <name type="scientific">Phytophthora boehmeriae</name>
    <dbReference type="NCBI Taxonomy" id="109152"/>
    <lineage>
        <taxon>Eukaryota</taxon>
        <taxon>Sar</taxon>
        <taxon>Stramenopiles</taxon>
        <taxon>Oomycota</taxon>
        <taxon>Peronosporomycetes</taxon>
        <taxon>Peronosporales</taxon>
        <taxon>Peronosporaceae</taxon>
        <taxon>Phytophthora</taxon>
    </lineage>
</organism>
<reference evidence="2" key="1">
    <citation type="submission" date="2021-02" db="EMBL/GenBank/DDBJ databases">
        <authorList>
            <person name="Palmer J.M."/>
        </authorList>
    </citation>
    <scope>NUCLEOTIDE SEQUENCE</scope>
    <source>
        <strain evidence="2">SCRP23</strain>
    </source>
</reference>
<accession>A0A8T1X849</accession>
<proteinExistence type="predicted"/>
<name>A0A8T1X849_9STRA</name>
<evidence type="ECO:0000256" key="1">
    <source>
        <dbReference type="SAM" id="MobiDB-lite"/>
    </source>
</evidence>
<gene>
    <name evidence="2" type="primary">END3_3</name>
    <name evidence="2" type="ORF">PHYBOEH_000582</name>
</gene>
<feature type="compositionally biased region" description="Low complexity" evidence="1">
    <location>
        <begin position="155"/>
        <end position="184"/>
    </location>
</feature>